<proteinExistence type="predicted"/>
<sequence length="88" mass="9660">MGTRRRGQLLVPCFLEYQFRLRYFSPAPKPPSTSKLSTVEGSGTEAGTGAGAEKLEIVTLPRPPRLSLVEIRKPKLSPARTLKVDVPL</sequence>
<gene>
    <name evidence="2" type="ORF">MICAK_2520016</name>
</gene>
<feature type="region of interest" description="Disordered" evidence="1">
    <location>
        <begin position="28"/>
        <end position="56"/>
    </location>
</feature>
<dbReference type="HOGENOM" id="CLU_2465572_0_0_3"/>
<accession>I4IQI7</accession>
<protein>
    <submittedName>
        <fullName evidence="2">Uncharacterized protein</fullName>
    </submittedName>
</protein>
<organism evidence="2 3">
    <name type="scientific">Microcystis aeruginosa PCC 9701</name>
    <dbReference type="NCBI Taxonomy" id="721123"/>
    <lineage>
        <taxon>Bacteria</taxon>
        <taxon>Bacillati</taxon>
        <taxon>Cyanobacteriota</taxon>
        <taxon>Cyanophyceae</taxon>
        <taxon>Oscillatoriophycideae</taxon>
        <taxon>Chroococcales</taxon>
        <taxon>Microcystaceae</taxon>
        <taxon>Microcystis</taxon>
    </lineage>
</organism>
<dbReference type="Proteomes" id="UP000004047">
    <property type="component" value="Unassembled WGS sequence"/>
</dbReference>
<name>I4IQI7_MICAE</name>
<reference evidence="2 3" key="1">
    <citation type="submission" date="2012-04" db="EMBL/GenBank/DDBJ databases">
        <authorList>
            <person name="Genoscope - CEA"/>
        </authorList>
    </citation>
    <scope>NUCLEOTIDE SEQUENCE [LARGE SCALE GENOMIC DNA]</scope>
    <source>
        <strain evidence="2 3">9701</strain>
    </source>
</reference>
<evidence type="ECO:0000313" key="3">
    <source>
        <dbReference type="Proteomes" id="UP000004047"/>
    </source>
</evidence>
<evidence type="ECO:0000313" key="2">
    <source>
        <dbReference type="EMBL" id="CCI36561.1"/>
    </source>
</evidence>
<dbReference type="EMBL" id="CAIQ01000171">
    <property type="protein sequence ID" value="CCI36561.1"/>
    <property type="molecule type" value="Genomic_DNA"/>
</dbReference>
<dbReference type="AlphaFoldDB" id="I4IQI7"/>
<evidence type="ECO:0000256" key="1">
    <source>
        <dbReference type="SAM" id="MobiDB-lite"/>
    </source>
</evidence>
<comment type="caution">
    <text evidence="2">The sequence shown here is derived from an EMBL/GenBank/DDBJ whole genome shotgun (WGS) entry which is preliminary data.</text>
</comment>